<organism evidence="10 11">
    <name type="scientific">Gouania willdenowi</name>
    <name type="common">Blunt-snouted clingfish</name>
    <name type="synonym">Lepadogaster willdenowi</name>
    <dbReference type="NCBI Taxonomy" id="441366"/>
    <lineage>
        <taxon>Eukaryota</taxon>
        <taxon>Metazoa</taxon>
        <taxon>Chordata</taxon>
        <taxon>Craniata</taxon>
        <taxon>Vertebrata</taxon>
        <taxon>Euteleostomi</taxon>
        <taxon>Actinopterygii</taxon>
        <taxon>Neopterygii</taxon>
        <taxon>Teleostei</taxon>
        <taxon>Neoteleostei</taxon>
        <taxon>Acanthomorphata</taxon>
        <taxon>Ovalentaria</taxon>
        <taxon>Blenniimorphae</taxon>
        <taxon>Blenniiformes</taxon>
        <taxon>Gobiesocoidei</taxon>
        <taxon>Gobiesocidae</taxon>
        <taxon>Gobiesocinae</taxon>
        <taxon>Gouania</taxon>
    </lineage>
</organism>
<evidence type="ECO:0000256" key="9">
    <source>
        <dbReference type="SAM" id="Phobius"/>
    </source>
</evidence>
<evidence type="ECO:0000256" key="3">
    <source>
        <dbReference type="ARBA" id="ARBA00022692"/>
    </source>
</evidence>
<accession>A0A8C5GA37</accession>
<dbReference type="PANTHER" id="PTHR10258:SF4">
    <property type="entry name" value="CALCIUM-ACTIVATED POTASSIUM CHANNEL SUBUNIT BETA-3"/>
    <property type="match status" value="1"/>
</dbReference>
<name>A0A8C5GA37_GOUWI</name>
<dbReference type="AlphaFoldDB" id="A0A8C5GA37"/>
<reference evidence="10" key="1">
    <citation type="submission" date="2020-06" db="EMBL/GenBank/DDBJ databases">
        <authorList>
            <consortium name="Wellcome Sanger Institute Data Sharing"/>
        </authorList>
    </citation>
    <scope>NUCLEOTIDE SEQUENCE [LARGE SCALE GENOMIC DNA]</scope>
</reference>
<dbReference type="Ensembl" id="ENSGWIT00000028339.1">
    <property type="protein sequence ID" value="ENSGWIP00000025953.1"/>
    <property type="gene ID" value="ENSGWIG00000013623.1"/>
</dbReference>
<evidence type="ECO:0000256" key="8">
    <source>
        <dbReference type="ARBA" id="ARBA00023303"/>
    </source>
</evidence>
<dbReference type="GO" id="GO:0008076">
    <property type="term" value="C:voltage-gated potassium channel complex"/>
    <property type="evidence" value="ECO:0007669"/>
    <property type="project" value="TreeGrafter"/>
</dbReference>
<keyword evidence="3 9" id="KW-0812">Transmembrane</keyword>
<evidence type="ECO:0000256" key="6">
    <source>
        <dbReference type="ARBA" id="ARBA00023136"/>
    </source>
</evidence>
<dbReference type="InterPro" id="IPR003930">
    <property type="entry name" value="K_chnl_Ca-activ_BK_bsu"/>
</dbReference>
<dbReference type="PANTHER" id="PTHR10258">
    <property type="entry name" value="CALCIUM-ACTIVATED POTASSIUM CHANNEL SUBUNIT BETA"/>
    <property type="match status" value="1"/>
</dbReference>
<evidence type="ECO:0000256" key="2">
    <source>
        <dbReference type="ARBA" id="ARBA00022448"/>
    </source>
</evidence>
<evidence type="ECO:0000256" key="1">
    <source>
        <dbReference type="ARBA" id="ARBA00004141"/>
    </source>
</evidence>
<proteinExistence type="predicted"/>
<evidence type="ECO:0000256" key="5">
    <source>
        <dbReference type="ARBA" id="ARBA00023065"/>
    </source>
</evidence>
<evidence type="ECO:0000313" key="10">
    <source>
        <dbReference type="Ensembl" id="ENSGWIP00000025953.1"/>
    </source>
</evidence>
<evidence type="ECO:0000256" key="7">
    <source>
        <dbReference type="ARBA" id="ARBA00023180"/>
    </source>
</evidence>
<dbReference type="GO" id="GO:0005513">
    <property type="term" value="P:detection of calcium ion"/>
    <property type="evidence" value="ECO:0007669"/>
    <property type="project" value="TreeGrafter"/>
</dbReference>
<keyword evidence="5" id="KW-0406">Ion transport</keyword>
<keyword evidence="7" id="KW-0325">Glycoprotein</keyword>
<reference evidence="10" key="2">
    <citation type="submission" date="2025-08" db="UniProtKB">
        <authorList>
            <consortium name="Ensembl"/>
        </authorList>
    </citation>
    <scope>IDENTIFICATION</scope>
</reference>
<keyword evidence="8" id="KW-0407">Ion channel</keyword>
<dbReference type="Proteomes" id="UP000694680">
    <property type="component" value="Chromosome 17"/>
</dbReference>
<sequence length="229" mass="25247">MLNICKEAGVCVCVCVCVCACASQREILDAALPQDQDWIRGASEGRGGPGARSQVPESSVGEEKAVLLGFFMMAFSVLMFFVHADCVLLQTLVPDEWVDCRGVSEVPCLRARVNLSSTNQEAFLHLDEEPVLLHTEVREHIRISLDQHVGISSWCLSDPSRHPNHVILNRKFTLSKALLALLWPCLMLGGGALLVGLVKLTQCLAHVCAEVNDKYTQKRKICKTHTKPK</sequence>
<dbReference type="GO" id="GO:0015459">
    <property type="term" value="F:potassium channel regulator activity"/>
    <property type="evidence" value="ECO:0007669"/>
    <property type="project" value="TreeGrafter"/>
</dbReference>
<feature type="transmembrane region" description="Helical" evidence="9">
    <location>
        <begin position="177"/>
        <end position="198"/>
    </location>
</feature>
<protein>
    <submittedName>
        <fullName evidence="10">Si:ch211-38m6.7</fullName>
    </submittedName>
</protein>
<comment type="subcellular location">
    <subcellularLocation>
        <location evidence="1">Membrane</location>
        <topology evidence="1">Multi-pass membrane protein</topology>
    </subcellularLocation>
</comment>
<keyword evidence="11" id="KW-1185">Reference proteome</keyword>
<keyword evidence="4 9" id="KW-1133">Transmembrane helix</keyword>
<evidence type="ECO:0000256" key="4">
    <source>
        <dbReference type="ARBA" id="ARBA00022989"/>
    </source>
</evidence>
<dbReference type="Pfam" id="PF03185">
    <property type="entry name" value="CaKB"/>
    <property type="match status" value="2"/>
</dbReference>
<dbReference type="GO" id="GO:0015269">
    <property type="term" value="F:calcium-activated potassium channel activity"/>
    <property type="evidence" value="ECO:0007669"/>
    <property type="project" value="InterPro"/>
</dbReference>
<feature type="transmembrane region" description="Helical" evidence="9">
    <location>
        <begin position="65"/>
        <end position="82"/>
    </location>
</feature>
<keyword evidence="2" id="KW-0813">Transport</keyword>
<reference evidence="10" key="3">
    <citation type="submission" date="2025-09" db="UniProtKB">
        <authorList>
            <consortium name="Ensembl"/>
        </authorList>
    </citation>
    <scope>IDENTIFICATION</scope>
</reference>
<keyword evidence="6 9" id="KW-0472">Membrane</keyword>
<evidence type="ECO:0000313" key="11">
    <source>
        <dbReference type="Proteomes" id="UP000694680"/>
    </source>
</evidence>